<keyword evidence="2" id="KW-0547">Nucleotide-binding</keyword>
<evidence type="ECO:0000256" key="1">
    <source>
        <dbReference type="ARBA" id="ARBA00022448"/>
    </source>
</evidence>
<dbReference type="PROSITE" id="PS50893">
    <property type="entry name" value="ABC_TRANSPORTER_2"/>
    <property type="match status" value="1"/>
</dbReference>
<comment type="caution">
    <text evidence="5">The sequence shown here is derived from an EMBL/GenBank/DDBJ whole genome shotgun (WGS) entry which is preliminary data.</text>
</comment>
<dbReference type="Proteomes" id="UP001645038">
    <property type="component" value="Unassembled WGS sequence"/>
</dbReference>
<dbReference type="InterPro" id="IPR017871">
    <property type="entry name" value="ABC_transporter-like_CS"/>
</dbReference>
<evidence type="ECO:0000313" key="6">
    <source>
        <dbReference type="Proteomes" id="UP001645038"/>
    </source>
</evidence>
<dbReference type="SUPFAM" id="SSF52540">
    <property type="entry name" value="P-loop containing nucleoside triphosphate hydrolases"/>
    <property type="match status" value="1"/>
</dbReference>
<keyword evidence="3 5" id="KW-0067">ATP-binding</keyword>
<proteinExistence type="predicted"/>
<keyword evidence="1" id="KW-0813">Transport</keyword>
<dbReference type="SMART" id="SM00382">
    <property type="entry name" value="AAA"/>
    <property type="match status" value="1"/>
</dbReference>
<dbReference type="EMBL" id="RRZB01000041">
    <property type="protein sequence ID" value="MBE0464660.1"/>
    <property type="molecule type" value="Genomic_DNA"/>
</dbReference>
<evidence type="ECO:0000256" key="3">
    <source>
        <dbReference type="ARBA" id="ARBA00022840"/>
    </source>
</evidence>
<accession>A0ABR9G1C2</accession>
<organism evidence="5 6">
    <name type="scientific">Halomonas colorata</name>
    <dbReference type="NCBI Taxonomy" id="2742615"/>
    <lineage>
        <taxon>Bacteria</taxon>
        <taxon>Pseudomonadati</taxon>
        <taxon>Pseudomonadota</taxon>
        <taxon>Gammaproteobacteria</taxon>
        <taxon>Oceanospirillales</taxon>
        <taxon>Halomonadaceae</taxon>
        <taxon>Halomonas</taxon>
    </lineage>
</organism>
<dbReference type="Pfam" id="PF00005">
    <property type="entry name" value="ABC_tran"/>
    <property type="match status" value="1"/>
</dbReference>
<protein>
    <submittedName>
        <fullName evidence="5">ABC transporter ATP-binding protein</fullName>
    </submittedName>
</protein>
<dbReference type="InterPro" id="IPR003439">
    <property type="entry name" value="ABC_transporter-like_ATP-bd"/>
</dbReference>
<evidence type="ECO:0000256" key="2">
    <source>
        <dbReference type="ARBA" id="ARBA00022741"/>
    </source>
</evidence>
<feature type="domain" description="ABC transporter" evidence="4">
    <location>
        <begin position="43"/>
        <end position="280"/>
    </location>
</feature>
<keyword evidence="6" id="KW-1185">Reference proteome</keyword>
<sequence length="303" mass="33234">MQRAIPFNSRSVFNGRPISNSLAVVSGKAAFLSARGLNKSVSLPREVFWRAGERKQVMNDIDLTLYPGERVGLVGLSGSGKTTLLRSLLAIEAPDSGSITCEQKDVRPASTAKLRWYRQAVQYIPQDPASSLDPRMSVRALVAEPLIRLKVDCDPVERACEALENVGLDACFLDRKPHELSGGQAQRVAIARAIATRPRYLLADEPLSGLDLPVRTQVINVLRKLCDENGTGLLMVSHDLSVVAKLCQRTLVMDNGNIVEDRPTAELWRNPRHTVTRDLINAVSQLPTCAYPDCNAAEVDTLL</sequence>
<dbReference type="Gene3D" id="3.40.50.300">
    <property type="entry name" value="P-loop containing nucleotide triphosphate hydrolases"/>
    <property type="match status" value="1"/>
</dbReference>
<dbReference type="InterPro" id="IPR003593">
    <property type="entry name" value="AAA+_ATPase"/>
</dbReference>
<evidence type="ECO:0000259" key="4">
    <source>
        <dbReference type="PROSITE" id="PS50893"/>
    </source>
</evidence>
<name>A0ABR9G1C2_9GAMM</name>
<dbReference type="GO" id="GO:0005524">
    <property type="term" value="F:ATP binding"/>
    <property type="evidence" value="ECO:0007669"/>
    <property type="project" value="UniProtKB-KW"/>
</dbReference>
<dbReference type="InterPro" id="IPR027417">
    <property type="entry name" value="P-loop_NTPase"/>
</dbReference>
<dbReference type="InterPro" id="IPR050319">
    <property type="entry name" value="ABC_transp_ATP-bind"/>
</dbReference>
<gene>
    <name evidence="5" type="ORF">EI547_14540</name>
</gene>
<reference evidence="5 6" key="1">
    <citation type="submission" date="2020-07" db="EMBL/GenBank/DDBJ databases">
        <title>Halophilic bacteria isolated from french cheeses.</title>
        <authorList>
            <person name="Kothe C.I."/>
            <person name="Farah-Kraiem B."/>
            <person name="Renault P."/>
            <person name="Dridi B."/>
        </authorList>
    </citation>
    <scope>NUCLEOTIDE SEQUENCE [LARGE SCALE GENOMIC DNA]</scope>
    <source>
        <strain evidence="5 6">FME20</strain>
    </source>
</reference>
<dbReference type="RefSeq" id="WP_192539131.1">
    <property type="nucleotide sequence ID" value="NZ_JABUZA010000003.1"/>
</dbReference>
<dbReference type="PROSITE" id="PS00211">
    <property type="entry name" value="ABC_TRANSPORTER_1"/>
    <property type="match status" value="1"/>
</dbReference>
<dbReference type="CDD" id="cd03257">
    <property type="entry name" value="ABC_NikE_OppD_transporters"/>
    <property type="match status" value="1"/>
</dbReference>
<dbReference type="PANTHER" id="PTHR43776">
    <property type="entry name" value="TRANSPORT ATP-BINDING PROTEIN"/>
    <property type="match status" value="1"/>
</dbReference>
<evidence type="ECO:0000313" key="5">
    <source>
        <dbReference type="EMBL" id="MBE0464660.1"/>
    </source>
</evidence>